<organism evidence="1">
    <name type="scientific">marine sediment metagenome</name>
    <dbReference type="NCBI Taxonomy" id="412755"/>
    <lineage>
        <taxon>unclassified sequences</taxon>
        <taxon>metagenomes</taxon>
        <taxon>ecological metagenomes</taxon>
    </lineage>
</organism>
<accession>A0A0F9NUH2</accession>
<evidence type="ECO:0000313" key="1">
    <source>
        <dbReference type="EMBL" id="KKN23135.1"/>
    </source>
</evidence>
<protein>
    <submittedName>
        <fullName evidence="1">Uncharacterized protein</fullName>
    </submittedName>
</protein>
<name>A0A0F9NUH2_9ZZZZ</name>
<feature type="non-terminal residue" evidence="1">
    <location>
        <position position="1"/>
    </location>
</feature>
<gene>
    <name evidence="1" type="ORF">LCGC14_0908170</name>
</gene>
<reference evidence="1" key="1">
    <citation type="journal article" date="2015" name="Nature">
        <title>Complex archaea that bridge the gap between prokaryotes and eukaryotes.</title>
        <authorList>
            <person name="Spang A."/>
            <person name="Saw J.H."/>
            <person name="Jorgensen S.L."/>
            <person name="Zaremba-Niedzwiedzka K."/>
            <person name="Martijn J."/>
            <person name="Lind A.E."/>
            <person name="van Eijk R."/>
            <person name="Schleper C."/>
            <person name="Guy L."/>
            <person name="Ettema T.J."/>
        </authorList>
    </citation>
    <scope>NUCLEOTIDE SEQUENCE</scope>
</reference>
<dbReference type="AlphaFoldDB" id="A0A0F9NUH2"/>
<sequence length="52" mass="5991">LQAYLTYISFRPEMKPKIISGKCNIIGIIDIIDLGSSYNVTLIRILFDQVFR</sequence>
<dbReference type="EMBL" id="LAZR01003001">
    <property type="protein sequence ID" value="KKN23135.1"/>
    <property type="molecule type" value="Genomic_DNA"/>
</dbReference>
<comment type="caution">
    <text evidence="1">The sequence shown here is derived from an EMBL/GenBank/DDBJ whole genome shotgun (WGS) entry which is preliminary data.</text>
</comment>
<proteinExistence type="predicted"/>